<keyword evidence="2" id="KW-0472">Membrane</keyword>
<feature type="transmembrane region" description="Helical" evidence="2">
    <location>
        <begin position="167"/>
        <end position="185"/>
    </location>
</feature>
<keyword evidence="4" id="KW-1185">Reference proteome</keyword>
<organism evidence="3 4">
    <name type="scientific">Amylocarpus encephaloides</name>
    <dbReference type="NCBI Taxonomy" id="45428"/>
    <lineage>
        <taxon>Eukaryota</taxon>
        <taxon>Fungi</taxon>
        <taxon>Dikarya</taxon>
        <taxon>Ascomycota</taxon>
        <taxon>Pezizomycotina</taxon>
        <taxon>Leotiomycetes</taxon>
        <taxon>Helotiales</taxon>
        <taxon>Helotiales incertae sedis</taxon>
        <taxon>Amylocarpus</taxon>
    </lineage>
</organism>
<name>A0A9P8C4F0_9HELO</name>
<proteinExistence type="predicted"/>
<protein>
    <submittedName>
        <fullName evidence="3">Uncharacterized protein</fullName>
    </submittedName>
</protein>
<accession>A0A9P8C4F0</accession>
<reference evidence="3" key="1">
    <citation type="journal article" date="2021" name="IMA Fungus">
        <title>Genomic characterization of three marine fungi, including Emericellopsis atlantica sp. nov. with signatures of a generalist lifestyle and marine biomass degradation.</title>
        <authorList>
            <person name="Hagestad O.C."/>
            <person name="Hou L."/>
            <person name="Andersen J.H."/>
            <person name="Hansen E.H."/>
            <person name="Altermark B."/>
            <person name="Li C."/>
            <person name="Kuhnert E."/>
            <person name="Cox R.J."/>
            <person name="Crous P.W."/>
            <person name="Spatafora J.W."/>
            <person name="Lail K."/>
            <person name="Amirebrahimi M."/>
            <person name="Lipzen A."/>
            <person name="Pangilinan J."/>
            <person name="Andreopoulos W."/>
            <person name="Hayes R.D."/>
            <person name="Ng V."/>
            <person name="Grigoriev I.V."/>
            <person name="Jackson S.A."/>
            <person name="Sutton T.D.S."/>
            <person name="Dobson A.D.W."/>
            <person name="Rama T."/>
        </authorList>
    </citation>
    <scope>NUCLEOTIDE SEQUENCE</scope>
    <source>
        <strain evidence="3">TRa018bII</strain>
    </source>
</reference>
<feature type="transmembrane region" description="Helical" evidence="2">
    <location>
        <begin position="140"/>
        <end position="161"/>
    </location>
</feature>
<keyword evidence="2" id="KW-1133">Transmembrane helix</keyword>
<evidence type="ECO:0000256" key="2">
    <source>
        <dbReference type="SAM" id="Phobius"/>
    </source>
</evidence>
<dbReference type="AlphaFoldDB" id="A0A9P8C4F0"/>
<evidence type="ECO:0000313" key="4">
    <source>
        <dbReference type="Proteomes" id="UP000824998"/>
    </source>
</evidence>
<evidence type="ECO:0000313" key="3">
    <source>
        <dbReference type="EMBL" id="KAG9233082.1"/>
    </source>
</evidence>
<keyword evidence="2" id="KW-0812">Transmembrane</keyword>
<evidence type="ECO:0000256" key="1">
    <source>
        <dbReference type="SAM" id="MobiDB-lite"/>
    </source>
</evidence>
<feature type="compositionally biased region" description="Basic residues" evidence="1">
    <location>
        <begin position="247"/>
        <end position="259"/>
    </location>
</feature>
<comment type="caution">
    <text evidence="3">The sequence shown here is derived from an EMBL/GenBank/DDBJ whole genome shotgun (WGS) entry which is preliminary data.</text>
</comment>
<sequence length="347" mass="36927">MATHVRHEGDLRNMLAGSIERGLDVVPGLRTSAAFFTFLRANLVLPTSTLNSTTSTPNLSPYSSQTLPPLHTLPPSSLSIMSSIPSEPASTIPSASAYPLDGVPDLTTAILSTTEDKTLALKLVADSVAQQRQIASRAMIFHPLTVAIWVLALGLVSRYFYKQADDIGIVLTTCGGATMAGLIAVRGLASGYLSLAEELGWGFLTSEKGNGEEDIVLGSRYGDELIGALVLRLERNPPSPLGSSNGSKRKGSGNNKHGKTGGQGIIRAWTVRMRYRETGVGTGLLEEAVRVTRETLGGSAAVGFAREHANSRMVVPEFFNGVFRRGEKRAALGLERVLAGLDGKKKR</sequence>
<dbReference type="OrthoDB" id="5343688at2759"/>
<dbReference type="Proteomes" id="UP000824998">
    <property type="component" value="Unassembled WGS sequence"/>
</dbReference>
<gene>
    <name evidence="3" type="ORF">BJ875DRAFT_505581</name>
</gene>
<feature type="region of interest" description="Disordered" evidence="1">
    <location>
        <begin position="236"/>
        <end position="262"/>
    </location>
</feature>
<dbReference type="EMBL" id="MU251516">
    <property type="protein sequence ID" value="KAG9233082.1"/>
    <property type="molecule type" value="Genomic_DNA"/>
</dbReference>